<feature type="compositionally biased region" description="Acidic residues" evidence="1">
    <location>
        <begin position="225"/>
        <end position="246"/>
    </location>
</feature>
<dbReference type="Gene3D" id="3.30.160.60">
    <property type="entry name" value="Classic Zinc Finger"/>
    <property type="match status" value="1"/>
</dbReference>
<dbReference type="Proteomes" id="UP000005239">
    <property type="component" value="Unassembled WGS sequence"/>
</dbReference>
<gene>
    <name evidence="2" type="primary">WBGene00096970</name>
</gene>
<protein>
    <submittedName>
        <fullName evidence="2">Uncharacterized protein</fullName>
    </submittedName>
</protein>
<feature type="compositionally biased region" description="Acidic residues" evidence="1">
    <location>
        <begin position="264"/>
        <end position="281"/>
    </location>
</feature>
<accession>A0A2A6B9S3</accession>
<keyword evidence="3" id="KW-1185">Reference proteome</keyword>
<dbReference type="GO" id="GO:0043565">
    <property type="term" value="F:sequence-specific DNA binding"/>
    <property type="evidence" value="ECO:0000318"/>
    <property type="project" value="GO_Central"/>
</dbReference>
<dbReference type="AlphaFoldDB" id="A0A2A6B9S3"/>
<reference evidence="2" key="2">
    <citation type="submission" date="2022-06" db="UniProtKB">
        <authorList>
            <consortium name="EnsemblMetazoa"/>
        </authorList>
    </citation>
    <scope>IDENTIFICATION</scope>
    <source>
        <strain evidence="2">PS312</strain>
    </source>
</reference>
<dbReference type="InterPro" id="IPR013087">
    <property type="entry name" value="Znf_C2H2_type"/>
</dbReference>
<dbReference type="GO" id="GO:0000981">
    <property type="term" value="F:DNA-binding transcription factor activity, RNA polymerase II-specific"/>
    <property type="evidence" value="ECO:0000318"/>
    <property type="project" value="GO_Central"/>
</dbReference>
<name>A0A2A6B9S3_PRIPA</name>
<evidence type="ECO:0000313" key="3">
    <source>
        <dbReference type="Proteomes" id="UP000005239"/>
    </source>
</evidence>
<feature type="compositionally biased region" description="Basic and acidic residues" evidence="1">
    <location>
        <begin position="212"/>
        <end position="224"/>
    </location>
</feature>
<dbReference type="PROSITE" id="PS50157">
    <property type="entry name" value="ZINC_FINGER_C2H2_2"/>
    <property type="match status" value="2"/>
</dbReference>
<dbReference type="GO" id="GO:0006357">
    <property type="term" value="P:regulation of transcription by RNA polymerase II"/>
    <property type="evidence" value="ECO:0000318"/>
    <property type="project" value="GO_Central"/>
</dbReference>
<feature type="region of interest" description="Disordered" evidence="1">
    <location>
        <begin position="211"/>
        <end position="354"/>
    </location>
</feature>
<dbReference type="SMART" id="SM00355">
    <property type="entry name" value="ZnF_C2H2"/>
    <property type="match status" value="2"/>
</dbReference>
<sequence length="354" mass="40815">MARARRPTVWIRGGRAFATRREADLYRTKISKKSTIKTSTGISRNSAPPLLDDHCRQCGKPFKGKMAVLMHQKKVHTGEAEKRHSGLIPGIQLTQNIQNEFIPGTCCPVIVCGHNFKDESRMEAHIRRHVEEDVTGKLETDDEGDVVERRITRVTKRRIGNVFGQKQEKNVIEKSAKPVKQSHEELWKKCKCTRIDWRKCVAQYVREEEETVNGRREARRRDEERECEEEDEEEIEEEMEDSEEELANERVAKWLEAMPSNQGLEEEIEWIEIDDDEENNESEGSPVKKRRAMNGDDSERTAENTNERNSTSGDEEGEDESHATTEQEAITVGMAVDRPQNTEHYDADYETDTA</sequence>
<feature type="compositionally biased region" description="Basic and acidic residues" evidence="1">
    <location>
        <begin position="293"/>
        <end position="306"/>
    </location>
</feature>
<proteinExistence type="predicted"/>
<evidence type="ECO:0000313" key="2">
    <source>
        <dbReference type="EnsemblMetazoa" id="PPA07416.1"/>
    </source>
</evidence>
<dbReference type="PROSITE" id="PS00028">
    <property type="entry name" value="ZINC_FINGER_C2H2_1"/>
    <property type="match status" value="2"/>
</dbReference>
<accession>A0A8R1U6L6</accession>
<dbReference type="EnsemblMetazoa" id="PPA07416.1">
    <property type="protein sequence ID" value="PPA07416.1"/>
    <property type="gene ID" value="WBGene00096970"/>
</dbReference>
<reference evidence="3" key="1">
    <citation type="journal article" date="2008" name="Nat. Genet.">
        <title>The Pristionchus pacificus genome provides a unique perspective on nematode lifestyle and parasitism.</title>
        <authorList>
            <person name="Dieterich C."/>
            <person name="Clifton S.W."/>
            <person name="Schuster L.N."/>
            <person name="Chinwalla A."/>
            <person name="Delehaunty K."/>
            <person name="Dinkelacker I."/>
            <person name="Fulton L."/>
            <person name="Fulton R."/>
            <person name="Godfrey J."/>
            <person name="Minx P."/>
            <person name="Mitreva M."/>
            <person name="Roeseler W."/>
            <person name="Tian H."/>
            <person name="Witte H."/>
            <person name="Yang S.P."/>
            <person name="Wilson R.K."/>
            <person name="Sommer R.J."/>
        </authorList>
    </citation>
    <scope>NUCLEOTIDE SEQUENCE [LARGE SCALE GENOMIC DNA]</scope>
    <source>
        <strain evidence="3">PS312</strain>
    </source>
</reference>
<organism evidence="2 3">
    <name type="scientific">Pristionchus pacificus</name>
    <name type="common">Parasitic nematode worm</name>
    <dbReference type="NCBI Taxonomy" id="54126"/>
    <lineage>
        <taxon>Eukaryota</taxon>
        <taxon>Metazoa</taxon>
        <taxon>Ecdysozoa</taxon>
        <taxon>Nematoda</taxon>
        <taxon>Chromadorea</taxon>
        <taxon>Rhabditida</taxon>
        <taxon>Rhabditina</taxon>
        <taxon>Diplogasteromorpha</taxon>
        <taxon>Diplogasteroidea</taxon>
        <taxon>Neodiplogasteridae</taxon>
        <taxon>Pristionchus</taxon>
    </lineage>
</organism>
<evidence type="ECO:0000256" key="1">
    <source>
        <dbReference type="SAM" id="MobiDB-lite"/>
    </source>
</evidence>
<dbReference type="GO" id="GO:0005634">
    <property type="term" value="C:nucleus"/>
    <property type="evidence" value="ECO:0000318"/>
    <property type="project" value="GO_Central"/>
</dbReference>